<keyword evidence="2" id="KW-1185">Reference proteome</keyword>
<protein>
    <submittedName>
        <fullName evidence="1">Uncharacterized protein</fullName>
    </submittedName>
</protein>
<comment type="caution">
    <text evidence="1">The sequence shown here is derived from an EMBL/GenBank/DDBJ whole genome shotgun (WGS) entry which is preliminary data.</text>
</comment>
<dbReference type="AlphaFoldDB" id="A0AAV7SJW8"/>
<dbReference type="Proteomes" id="UP001066276">
    <property type="component" value="Chromosome 4_2"/>
</dbReference>
<evidence type="ECO:0000313" key="2">
    <source>
        <dbReference type="Proteomes" id="UP001066276"/>
    </source>
</evidence>
<proteinExistence type="predicted"/>
<accession>A0AAV7SJW8</accession>
<reference evidence="1" key="1">
    <citation type="journal article" date="2022" name="bioRxiv">
        <title>Sequencing and chromosome-scale assembly of the giantPleurodeles waltlgenome.</title>
        <authorList>
            <person name="Brown T."/>
            <person name="Elewa A."/>
            <person name="Iarovenko S."/>
            <person name="Subramanian E."/>
            <person name="Araus A.J."/>
            <person name="Petzold A."/>
            <person name="Susuki M."/>
            <person name="Suzuki K.-i.T."/>
            <person name="Hayashi T."/>
            <person name="Toyoda A."/>
            <person name="Oliveira C."/>
            <person name="Osipova E."/>
            <person name="Leigh N.D."/>
            <person name="Simon A."/>
            <person name="Yun M.H."/>
        </authorList>
    </citation>
    <scope>NUCLEOTIDE SEQUENCE</scope>
    <source>
        <strain evidence="1">20211129_DDA</strain>
        <tissue evidence="1">Liver</tissue>
    </source>
</reference>
<gene>
    <name evidence="1" type="ORF">NDU88_004818</name>
</gene>
<evidence type="ECO:0000313" key="1">
    <source>
        <dbReference type="EMBL" id="KAJ1164378.1"/>
    </source>
</evidence>
<dbReference type="EMBL" id="JANPWB010000008">
    <property type="protein sequence ID" value="KAJ1164378.1"/>
    <property type="molecule type" value="Genomic_DNA"/>
</dbReference>
<name>A0AAV7SJW8_PLEWA</name>
<sequence>MTGAWQSLPSQGSPSYGLQYVQSYCRDRNAKMLSASGHDGKRGRRSHACVPDLFFIIWHKVHLMQKSYYMAASMRTEKINCDVHLMQKSYYMAANMRTEKINCDV</sequence>
<organism evidence="1 2">
    <name type="scientific">Pleurodeles waltl</name>
    <name type="common">Iberian ribbed newt</name>
    <dbReference type="NCBI Taxonomy" id="8319"/>
    <lineage>
        <taxon>Eukaryota</taxon>
        <taxon>Metazoa</taxon>
        <taxon>Chordata</taxon>
        <taxon>Craniata</taxon>
        <taxon>Vertebrata</taxon>
        <taxon>Euteleostomi</taxon>
        <taxon>Amphibia</taxon>
        <taxon>Batrachia</taxon>
        <taxon>Caudata</taxon>
        <taxon>Salamandroidea</taxon>
        <taxon>Salamandridae</taxon>
        <taxon>Pleurodelinae</taxon>
        <taxon>Pleurodeles</taxon>
    </lineage>
</organism>